<dbReference type="WBParaSite" id="nRc.2.0.1.t11603-RA">
    <property type="protein sequence ID" value="nRc.2.0.1.t11603-RA"/>
    <property type="gene ID" value="nRc.2.0.1.g11603"/>
</dbReference>
<accession>A0A915ICU2</accession>
<proteinExistence type="predicted"/>
<keyword evidence="1" id="KW-1185">Reference proteome</keyword>
<reference evidence="2" key="1">
    <citation type="submission" date="2022-11" db="UniProtKB">
        <authorList>
            <consortium name="WormBaseParasite"/>
        </authorList>
    </citation>
    <scope>IDENTIFICATION</scope>
</reference>
<protein>
    <submittedName>
        <fullName evidence="2">Uncharacterized protein</fullName>
    </submittedName>
</protein>
<evidence type="ECO:0000313" key="1">
    <source>
        <dbReference type="Proteomes" id="UP000887565"/>
    </source>
</evidence>
<dbReference type="Proteomes" id="UP000887565">
    <property type="component" value="Unplaced"/>
</dbReference>
<sequence>MFLFFRRTYEIGGRSRSGRCFGRRRRILCISTTL</sequence>
<organism evidence="1 2">
    <name type="scientific">Romanomermis culicivorax</name>
    <name type="common">Nematode worm</name>
    <dbReference type="NCBI Taxonomy" id="13658"/>
    <lineage>
        <taxon>Eukaryota</taxon>
        <taxon>Metazoa</taxon>
        <taxon>Ecdysozoa</taxon>
        <taxon>Nematoda</taxon>
        <taxon>Enoplea</taxon>
        <taxon>Dorylaimia</taxon>
        <taxon>Mermithida</taxon>
        <taxon>Mermithoidea</taxon>
        <taxon>Mermithidae</taxon>
        <taxon>Romanomermis</taxon>
    </lineage>
</organism>
<name>A0A915ICU2_ROMCU</name>
<dbReference type="AlphaFoldDB" id="A0A915ICU2"/>
<evidence type="ECO:0000313" key="2">
    <source>
        <dbReference type="WBParaSite" id="nRc.2.0.1.t11603-RA"/>
    </source>
</evidence>